<evidence type="ECO:0000256" key="2">
    <source>
        <dbReference type="ARBA" id="ARBA00022723"/>
    </source>
</evidence>
<keyword evidence="4 8" id="KW-0863">Zinc-finger</keyword>
<dbReference type="Pfam" id="PF08790">
    <property type="entry name" value="zf-LYAR"/>
    <property type="match status" value="1"/>
</dbReference>
<gene>
    <name evidence="11" type="ORF">ESCO_000873</name>
</gene>
<dbReference type="Proteomes" id="UP000053831">
    <property type="component" value="Unassembled WGS sequence"/>
</dbReference>
<dbReference type="PANTHER" id="PTHR13100">
    <property type="entry name" value="CELL GROWTH-REGULATING NUCLEOLAR PROTEIN LYAR"/>
    <property type="match status" value="1"/>
</dbReference>
<proteinExistence type="inferred from homology"/>
<dbReference type="GO" id="GO:0006364">
    <property type="term" value="P:rRNA processing"/>
    <property type="evidence" value="ECO:0007669"/>
    <property type="project" value="TreeGrafter"/>
</dbReference>
<evidence type="ECO:0000256" key="3">
    <source>
        <dbReference type="ARBA" id="ARBA00022737"/>
    </source>
</evidence>
<sequence length="436" mass="48522">MVSFSCETCGDILTKKKLDPHRSRCRGATFTCIDCMVYFPGFEYRAHTSCMSEEQKYQGALYKPKKPQQRPARATEAMNTLALHPSVEDVPEDKPHETWHECEPRADDGKSPAEPLPEAPTPPPAHEDDSINVFDFLVATGQTPSSSNVNFSQKPKPNPNPMPMPQEKDTQNSTSLVRYQSPPAEKLTGSPVTKAKTDDRTPSKRDPSSPSSKTERRKSKDAEVKKDKKRKRAHADNTSDRAAADAPPSLHTGLTGGLKSLMRLPPSPDLSGDNAPDSPNASPSKKTKHSKHSKSSQSAAVSGSNIFGIISGPTKTKSKSKKDKKDKEKDKDKKDKSEKHSHRHREKKPKLLDYKATPKESHEMVIFSPQVDVFLKNVNKGPESEKGCSMNKALKRFHREREASGSGMTKGQEEKELFKNLRMRRNDRGEIVLFTV</sequence>
<comment type="subcellular location">
    <subcellularLocation>
        <location evidence="1">Nucleus</location>
    </subcellularLocation>
</comment>
<evidence type="ECO:0000256" key="9">
    <source>
        <dbReference type="SAM" id="MobiDB-lite"/>
    </source>
</evidence>
<feature type="compositionally biased region" description="Basic residues" evidence="9">
    <location>
        <begin position="339"/>
        <end position="348"/>
    </location>
</feature>
<evidence type="ECO:0000256" key="1">
    <source>
        <dbReference type="ARBA" id="ARBA00004123"/>
    </source>
</evidence>
<comment type="similarity">
    <text evidence="7">Belongs to the UPF0743 family.</text>
</comment>
<dbReference type="PANTHER" id="PTHR13100:SF10">
    <property type="entry name" value="CELL GROWTH-REGULATING NUCLEOLAR PROTEIN"/>
    <property type="match status" value="1"/>
</dbReference>
<evidence type="ECO:0000256" key="6">
    <source>
        <dbReference type="ARBA" id="ARBA00023242"/>
    </source>
</evidence>
<evidence type="ECO:0000313" key="11">
    <source>
        <dbReference type="EMBL" id="KOS19605.1"/>
    </source>
</evidence>
<reference evidence="11 12" key="1">
    <citation type="submission" date="2015-07" db="EMBL/GenBank/DDBJ databases">
        <title>The genome of the fungus Escovopsis weberi, a specialized disease agent of ant agriculture.</title>
        <authorList>
            <person name="de Man T.J."/>
            <person name="Stajich J.E."/>
            <person name="Kubicek C.P."/>
            <person name="Chenthamara K."/>
            <person name="Atanasova L."/>
            <person name="Druzhinina I.S."/>
            <person name="Birnbaum S."/>
            <person name="Barribeau S.M."/>
            <person name="Teiling C."/>
            <person name="Suen G."/>
            <person name="Currie C."/>
            <person name="Gerardo N.M."/>
        </authorList>
    </citation>
    <scope>NUCLEOTIDE SEQUENCE [LARGE SCALE GENOMIC DNA]</scope>
</reference>
<keyword evidence="3" id="KW-0677">Repeat</keyword>
<feature type="compositionally biased region" description="Basic and acidic residues" evidence="9">
    <location>
        <begin position="323"/>
        <end position="338"/>
    </location>
</feature>
<feature type="region of interest" description="Disordered" evidence="9">
    <location>
        <begin position="141"/>
        <end position="357"/>
    </location>
</feature>
<feature type="region of interest" description="Disordered" evidence="9">
    <location>
        <begin position="83"/>
        <end position="129"/>
    </location>
</feature>
<evidence type="ECO:0000256" key="4">
    <source>
        <dbReference type="ARBA" id="ARBA00022771"/>
    </source>
</evidence>
<dbReference type="GO" id="GO:0005730">
    <property type="term" value="C:nucleolus"/>
    <property type="evidence" value="ECO:0007669"/>
    <property type="project" value="TreeGrafter"/>
</dbReference>
<feature type="compositionally biased region" description="Basic and acidic residues" evidence="9">
    <location>
        <begin position="234"/>
        <end position="243"/>
    </location>
</feature>
<feature type="compositionally biased region" description="Pro residues" evidence="9">
    <location>
        <begin position="114"/>
        <end position="124"/>
    </location>
</feature>
<dbReference type="GO" id="GO:0003677">
    <property type="term" value="F:DNA binding"/>
    <property type="evidence" value="ECO:0007669"/>
    <property type="project" value="InterPro"/>
</dbReference>
<organism evidence="11 12">
    <name type="scientific">Escovopsis weberi</name>
    <dbReference type="NCBI Taxonomy" id="150374"/>
    <lineage>
        <taxon>Eukaryota</taxon>
        <taxon>Fungi</taxon>
        <taxon>Dikarya</taxon>
        <taxon>Ascomycota</taxon>
        <taxon>Pezizomycotina</taxon>
        <taxon>Sordariomycetes</taxon>
        <taxon>Hypocreomycetidae</taxon>
        <taxon>Hypocreales</taxon>
        <taxon>Hypocreaceae</taxon>
        <taxon>Escovopsis</taxon>
    </lineage>
</organism>
<keyword evidence="6" id="KW-0539">Nucleus</keyword>
<dbReference type="STRING" id="150374.A0A0M9VUD3"/>
<accession>A0A0M9VUD3</accession>
<feature type="domain" description="Zinc finger C2H2 LYAR-type" evidence="10">
    <location>
        <begin position="30"/>
        <end position="57"/>
    </location>
</feature>
<dbReference type="GO" id="GO:0008270">
    <property type="term" value="F:zinc ion binding"/>
    <property type="evidence" value="ECO:0007669"/>
    <property type="project" value="UniProtKB-KW"/>
</dbReference>
<feature type="compositionally biased region" description="Basic and acidic residues" evidence="9">
    <location>
        <begin position="195"/>
        <end position="207"/>
    </location>
</feature>
<evidence type="ECO:0000256" key="8">
    <source>
        <dbReference type="PROSITE-ProRule" id="PRU01145"/>
    </source>
</evidence>
<dbReference type="Gene3D" id="3.30.1490.490">
    <property type="match status" value="1"/>
</dbReference>
<feature type="compositionally biased region" description="Basic residues" evidence="9">
    <location>
        <begin position="285"/>
        <end position="294"/>
    </location>
</feature>
<feature type="compositionally biased region" description="Low complexity" evidence="9">
    <location>
        <begin position="295"/>
        <end position="304"/>
    </location>
</feature>
<feature type="compositionally biased region" description="Polar residues" evidence="9">
    <location>
        <begin position="141"/>
        <end position="152"/>
    </location>
</feature>
<evidence type="ECO:0000256" key="5">
    <source>
        <dbReference type="ARBA" id="ARBA00022833"/>
    </source>
</evidence>
<dbReference type="FunFam" id="3.30.1490.490:FF:000001">
    <property type="entry name" value="cell growth-regulating nucleolar protein-like"/>
    <property type="match status" value="1"/>
</dbReference>
<comment type="caution">
    <text evidence="11">The sequence shown here is derived from an EMBL/GenBank/DDBJ whole genome shotgun (WGS) entry which is preliminary data.</text>
</comment>
<dbReference type="EMBL" id="LGSR01000020">
    <property type="protein sequence ID" value="KOS19605.1"/>
    <property type="molecule type" value="Genomic_DNA"/>
</dbReference>
<feature type="compositionally biased region" description="Basic and acidic residues" evidence="9">
    <location>
        <begin position="92"/>
        <end position="111"/>
    </location>
</feature>
<keyword evidence="2" id="KW-0479">Metal-binding</keyword>
<dbReference type="GO" id="GO:0000122">
    <property type="term" value="P:negative regulation of transcription by RNA polymerase II"/>
    <property type="evidence" value="ECO:0007669"/>
    <property type="project" value="TreeGrafter"/>
</dbReference>
<dbReference type="InterPro" id="IPR039999">
    <property type="entry name" value="LYAR"/>
</dbReference>
<protein>
    <submittedName>
        <fullName evidence="11">UPF0743 protein</fullName>
    </submittedName>
</protein>
<dbReference type="InterPro" id="IPR014898">
    <property type="entry name" value="Znf_C2H2_LYAR"/>
</dbReference>
<evidence type="ECO:0000313" key="12">
    <source>
        <dbReference type="Proteomes" id="UP000053831"/>
    </source>
</evidence>
<dbReference type="PROSITE" id="PS51804">
    <property type="entry name" value="ZF_C2HC_LYAR"/>
    <property type="match status" value="2"/>
</dbReference>
<dbReference type="SUPFAM" id="SSF57667">
    <property type="entry name" value="beta-beta-alpha zinc fingers"/>
    <property type="match status" value="2"/>
</dbReference>
<dbReference type="AlphaFoldDB" id="A0A0M9VUD3"/>
<keyword evidence="12" id="KW-1185">Reference proteome</keyword>
<dbReference type="OrthoDB" id="21474at2759"/>
<dbReference type="InterPro" id="IPR036236">
    <property type="entry name" value="Znf_C2H2_sf"/>
</dbReference>
<evidence type="ECO:0000256" key="7">
    <source>
        <dbReference type="ARBA" id="ARBA00061084"/>
    </source>
</evidence>
<keyword evidence="5" id="KW-0862">Zinc</keyword>
<evidence type="ECO:0000259" key="10">
    <source>
        <dbReference type="Pfam" id="PF08790"/>
    </source>
</evidence>
<name>A0A0M9VUD3_ESCWE</name>